<keyword evidence="6" id="KW-0443">Lipid metabolism</keyword>
<gene>
    <name evidence="11" type="ORF">GJJ64_08150</name>
</gene>
<dbReference type="EMBL" id="WKJI01000002">
    <property type="protein sequence ID" value="MRX47153.1"/>
    <property type="molecule type" value="Genomic_DNA"/>
</dbReference>
<evidence type="ECO:0000256" key="9">
    <source>
        <dbReference type="PIRSR" id="PIRSR000094-1"/>
    </source>
</evidence>
<feature type="binding site" evidence="10">
    <location>
        <position position="13"/>
    </location>
    <ligand>
        <name>NAD(+)</name>
        <dbReference type="ChEBI" id="CHEBI:57540"/>
    </ligand>
</feature>
<keyword evidence="5 8" id="KW-0560">Oxidoreductase</keyword>
<comment type="catalytic activity">
    <reaction evidence="8">
        <text>a 2,3-saturated acyl-[ACP] + NAD(+) = a (2E)-enoyl-[ACP] + NADH + H(+)</text>
        <dbReference type="Rhea" id="RHEA:10240"/>
        <dbReference type="Rhea" id="RHEA-COMP:9925"/>
        <dbReference type="Rhea" id="RHEA-COMP:9926"/>
        <dbReference type="ChEBI" id="CHEBI:15378"/>
        <dbReference type="ChEBI" id="CHEBI:57540"/>
        <dbReference type="ChEBI" id="CHEBI:57945"/>
        <dbReference type="ChEBI" id="CHEBI:78784"/>
        <dbReference type="ChEBI" id="CHEBI:78785"/>
        <dbReference type="EC" id="1.3.1.9"/>
    </reaction>
</comment>
<evidence type="ECO:0000256" key="6">
    <source>
        <dbReference type="ARBA" id="ARBA00023098"/>
    </source>
</evidence>
<dbReference type="PANTHER" id="PTHR43159">
    <property type="entry name" value="ENOYL-[ACYL-CARRIER-PROTEIN] REDUCTASE"/>
    <property type="match status" value="1"/>
</dbReference>
<comment type="pathway">
    <text evidence="1">Lipid metabolism; fatty acid biosynthesis.</text>
</comment>
<feature type="binding site" evidence="10">
    <location>
        <begin position="201"/>
        <end position="205"/>
    </location>
    <ligand>
        <name>NAD(+)</name>
        <dbReference type="ChEBI" id="CHEBI:57540"/>
    </ligand>
</feature>
<dbReference type="InterPro" id="IPR014358">
    <property type="entry name" value="Enoyl-ACP_Rdtase_NADH"/>
</dbReference>
<keyword evidence="12" id="KW-1185">Reference proteome</keyword>
<keyword evidence="3 8" id="KW-0444">Lipid biosynthesis</keyword>
<accession>A0A7K0FMJ7</accession>
<dbReference type="Proteomes" id="UP000462931">
    <property type="component" value="Unassembled WGS sequence"/>
</dbReference>
<keyword evidence="4" id="KW-0276">Fatty acid metabolism</keyword>
<dbReference type="AlphaFoldDB" id="A0A7K0FMJ7"/>
<evidence type="ECO:0000256" key="1">
    <source>
        <dbReference type="ARBA" id="ARBA00005194"/>
    </source>
</evidence>
<dbReference type="PIRSF" id="PIRSF000094">
    <property type="entry name" value="Enoyl-ACP_rdct"/>
    <property type="match status" value="1"/>
</dbReference>
<dbReference type="PANTHER" id="PTHR43159:SF2">
    <property type="entry name" value="ENOYL-[ACYL-CARRIER-PROTEIN] REDUCTASE [NADH], CHLOROPLASTIC"/>
    <property type="match status" value="1"/>
</dbReference>
<dbReference type="GO" id="GO:0006633">
    <property type="term" value="P:fatty acid biosynthetic process"/>
    <property type="evidence" value="ECO:0007669"/>
    <property type="project" value="UniProtKB-KW"/>
</dbReference>
<dbReference type="SUPFAM" id="SSF51735">
    <property type="entry name" value="NAD(P)-binding Rossmann-fold domains"/>
    <property type="match status" value="1"/>
</dbReference>
<protein>
    <recommendedName>
        <fullName evidence="8">Enoyl-[acyl-carrier-protein] reductase [NADH]</fullName>
        <ecNumber evidence="8">1.3.1.9</ecNumber>
    </recommendedName>
</protein>
<reference evidence="11 12" key="1">
    <citation type="submission" date="2019-11" db="EMBL/GenBank/DDBJ databases">
        <authorList>
            <person name="Cheng Q."/>
            <person name="Yang Z."/>
        </authorList>
    </citation>
    <scope>NUCLEOTIDE SEQUENCE [LARGE SCALE GENOMIC DNA]</scope>
    <source>
        <strain evidence="11 12">HX-22-1</strain>
    </source>
</reference>
<dbReference type="GO" id="GO:0004318">
    <property type="term" value="F:enoyl-[acyl-carrier-protein] reductase (NADH) activity"/>
    <property type="evidence" value="ECO:0007669"/>
    <property type="project" value="UniProtKB-EC"/>
</dbReference>
<feature type="binding site" evidence="10">
    <location>
        <begin position="19"/>
        <end position="20"/>
    </location>
    <ligand>
        <name>NAD(+)</name>
        <dbReference type="ChEBI" id="CHEBI:57540"/>
    </ligand>
</feature>
<dbReference type="EC" id="1.3.1.9" evidence="8"/>
<dbReference type="Gene3D" id="3.40.50.720">
    <property type="entry name" value="NAD(P)-binding Rossmann-like Domain"/>
    <property type="match status" value="1"/>
</dbReference>
<keyword evidence="8 10" id="KW-0520">NAD</keyword>
<feature type="binding site" evidence="10">
    <location>
        <position position="172"/>
    </location>
    <ligand>
        <name>NAD(+)</name>
        <dbReference type="ChEBI" id="CHEBI:57540"/>
    </ligand>
</feature>
<comment type="caution">
    <text evidence="11">The sequence shown here is derived from an EMBL/GenBank/DDBJ whole genome shotgun (WGS) entry which is preliminary data.</text>
</comment>
<sequence length="269" mass="29402">MINNQNKIAVVFGVRNESSIAFQIVLKLHESGSKVAVSYTEETKDEVLTLLETHQISAITYQVDIRNEAEITSFLNQVYQEWGAIDYILHGVAFGNQNVMCSSFPGSSEPAPRYLDIPLEDLIDSFNISAYSLLRICRVAEPLLAKQASILTLTYNASQRVFPNYAGMAINKAALENIMQYLAHHFRSTEVRVNAISAGLVMTTSAGGVNGVRKLRKIGKITAPLGNVSAADVANTALYYFSDLSKKVTGNIHFTDGGFNIMGVAIDEA</sequence>
<feature type="active site" description="Proton acceptor" evidence="9">
    <location>
        <position position="165"/>
    </location>
</feature>
<keyword evidence="7 8" id="KW-0275">Fatty acid biosynthesis</keyword>
<evidence type="ECO:0000256" key="10">
    <source>
        <dbReference type="PIRSR" id="PIRSR000094-3"/>
    </source>
</evidence>
<evidence type="ECO:0000256" key="2">
    <source>
        <dbReference type="ARBA" id="ARBA00009233"/>
    </source>
</evidence>
<feature type="active site" description="Proton acceptor" evidence="9">
    <location>
        <position position="155"/>
    </location>
</feature>
<evidence type="ECO:0000313" key="12">
    <source>
        <dbReference type="Proteomes" id="UP000462931"/>
    </source>
</evidence>
<dbReference type="InterPro" id="IPR002347">
    <property type="entry name" value="SDR_fam"/>
</dbReference>
<dbReference type="InterPro" id="IPR036291">
    <property type="entry name" value="NAD(P)-bd_dom_sf"/>
</dbReference>
<evidence type="ECO:0000313" key="11">
    <source>
        <dbReference type="EMBL" id="MRX47153.1"/>
    </source>
</evidence>
<dbReference type="Gene3D" id="1.10.8.400">
    <property type="entry name" value="Enoyl acyl carrier protein reductase"/>
    <property type="match status" value="1"/>
</dbReference>
<evidence type="ECO:0000256" key="8">
    <source>
        <dbReference type="PIRNR" id="PIRNR000094"/>
    </source>
</evidence>
<comment type="similarity">
    <text evidence="2 8">Belongs to the short-chain dehydrogenases/reductases (SDR) family. FabI subfamily.</text>
</comment>
<dbReference type="Pfam" id="PF13561">
    <property type="entry name" value="adh_short_C2"/>
    <property type="match status" value="1"/>
</dbReference>
<name>A0A7K0FMJ7_9SPHI</name>
<dbReference type="RefSeq" id="WP_154287313.1">
    <property type="nucleotide sequence ID" value="NZ_WKJI01000002.1"/>
</dbReference>
<evidence type="ECO:0000256" key="4">
    <source>
        <dbReference type="ARBA" id="ARBA00022832"/>
    </source>
</evidence>
<feature type="binding site" evidence="10">
    <location>
        <position position="92"/>
    </location>
    <ligand>
        <name>NAD(+)</name>
        <dbReference type="ChEBI" id="CHEBI:57540"/>
    </ligand>
</feature>
<proteinExistence type="inferred from homology"/>
<evidence type="ECO:0000256" key="3">
    <source>
        <dbReference type="ARBA" id="ARBA00022516"/>
    </source>
</evidence>
<evidence type="ECO:0000256" key="5">
    <source>
        <dbReference type="ARBA" id="ARBA00023002"/>
    </source>
</evidence>
<organism evidence="11 12">
    <name type="scientific">Pedobacter puniceum</name>
    <dbReference type="NCBI Taxonomy" id="2666136"/>
    <lineage>
        <taxon>Bacteria</taxon>
        <taxon>Pseudomonadati</taxon>
        <taxon>Bacteroidota</taxon>
        <taxon>Sphingobacteriia</taxon>
        <taxon>Sphingobacteriales</taxon>
        <taxon>Sphingobacteriaceae</taxon>
        <taxon>Pedobacter</taxon>
    </lineage>
</organism>
<evidence type="ECO:0000256" key="7">
    <source>
        <dbReference type="ARBA" id="ARBA00023160"/>
    </source>
</evidence>